<dbReference type="Pfam" id="PF13432">
    <property type="entry name" value="TPR_16"/>
    <property type="match status" value="2"/>
</dbReference>
<name>A0ABV6CGH9_9RHOB</name>
<organism evidence="4 5">
    <name type="scientific">Paracoccus rhizosphaerae</name>
    <dbReference type="NCBI Taxonomy" id="1133347"/>
    <lineage>
        <taxon>Bacteria</taxon>
        <taxon>Pseudomonadati</taxon>
        <taxon>Pseudomonadota</taxon>
        <taxon>Alphaproteobacteria</taxon>
        <taxon>Rhodobacterales</taxon>
        <taxon>Paracoccaceae</taxon>
        <taxon>Paracoccus</taxon>
    </lineage>
</organism>
<feature type="repeat" description="TPR" evidence="1">
    <location>
        <begin position="386"/>
        <end position="419"/>
    </location>
</feature>
<comment type="caution">
    <text evidence="4">The sequence shown here is derived from an EMBL/GenBank/DDBJ whole genome shotgun (WGS) entry which is preliminary data.</text>
</comment>
<evidence type="ECO:0000313" key="4">
    <source>
        <dbReference type="EMBL" id="MFC0199824.1"/>
    </source>
</evidence>
<dbReference type="RefSeq" id="WP_265505258.1">
    <property type="nucleotide sequence ID" value="NZ_JAOTBE010000001.1"/>
</dbReference>
<keyword evidence="1" id="KW-0802">TPR repeat</keyword>
<evidence type="ECO:0000256" key="1">
    <source>
        <dbReference type="PROSITE-ProRule" id="PRU00339"/>
    </source>
</evidence>
<evidence type="ECO:0000313" key="5">
    <source>
        <dbReference type="Proteomes" id="UP001589795"/>
    </source>
</evidence>
<dbReference type="SMART" id="SM00028">
    <property type="entry name" value="TPR"/>
    <property type="match status" value="5"/>
</dbReference>
<dbReference type="PANTHER" id="PTHR12558">
    <property type="entry name" value="CELL DIVISION CYCLE 16,23,27"/>
    <property type="match status" value="1"/>
</dbReference>
<dbReference type="Gene3D" id="1.25.40.10">
    <property type="entry name" value="Tetratricopeptide repeat domain"/>
    <property type="match status" value="2"/>
</dbReference>
<dbReference type="InterPro" id="IPR019734">
    <property type="entry name" value="TPR_rpt"/>
</dbReference>
<proteinExistence type="predicted"/>
<sequence length="602" mass="65589">MTQTQNQTCRTLSRLALVAALLAPMPALAQQEDRPDPRPAQEQPAPQMKGLAGPYLAARMATVENDFRAAARYYAQASAKDPADVYLQDSALVALSSAGEVDKAAELAESMVESGRDTELAGLLRRAQLIRASDWDGLLALIAADSDPARPIENDLLDGTMQAWAMLGAGRAQDALAKFEEMAAADGIGPIVNYHLALARALVGDYESADRLLEQSEAGSPLLGVIARVQILAQLDRQDEALALLESLPGIEAEPQLLKLRQRLQAGQPVPFDVIAGPADGIAHLLLSFASALSGSPDPEPLALIHARLAAWISPENPEARLMVAQLLQDRLQFDLAETEFEAVRRMGEMRPQAELSRIDALSGAGRHDEAERAALALTAAYPDLAQAWIALGDVTRQQEKFRESIPSYDKALTLLQDAPAEQRWFPLYARGIALERSGLFDRAEADLLAALEIRPDQPSLLNYLGYSWIDRGENLERALGMIERAVELSPGDGYILDSLAWAYYRLGRYEEAVSPMEQSIATMASDPLVNDHLGDIYWMVGREREAQIQWRRALSLEPGESGEVDPDRIRDKLERGLDAVLADEAATGAEEPPRAEADASE</sequence>
<evidence type="ECO:0000256" key="3">
    <source>
        <dbReference type="SAM" id="SignalP"/>
    </source>
</evidence>
<keyword evidence="5" id="KW-1185">Reference proteome</keyword>
<protein>
    <submittedName>
        <fullName evidence="4">Tetratricopeptide repeat protein</fullName>
    </submittedName>
</protein>
<dbReference type="Pfam" id="PF13176">
    <property type="entry name" value="TPR_7"/>
    <property type="match status" value="1"/>
</dbReference>
<dbReference type="SUPFAM" id="SSF48452">
    <property type="entry name" value="TPR-like"/>
    <property type="match status" value="3"/>
</dbReference>
<dbReference type="PANTHER" id="PTHR12558:SF13">
    <property type="entry name" value="CELL DIVISION CYCLE PROTEIN 27 HOMOLOG"/>
    <property type="match status" value="1"/>
</dbReference>
<feature type="signal peptide" evidence="3">
    <location>
        <begin position="1"/>
        <end position="29"/>
    </location>
</feature>
<reference evidence="4 5" key="1">
    <citation type="submission" date="2024-09" db="EMBL/GenBank/DDBJ databases">
        <authorList>
            <person name="Sun Q."/>
            <person name="Mori K."/>
        </authorList>
    </citation>
    <scope>NUCLEOTIDE SEQUENCE [LARGE SCALE GENOMIC DNA]</scope>
    <source>
        <strain evidence="4 5">CCM 7904</strain>
    </source>
</reference>
<feature type="region of interest" description="Disordered" evidence="2">
    <location>
        <begin position="583"/>
        <end position="602"/>
    </location>
</feature>
<dbReference type="EMBL" id="JBHLWQ010000055">
    <property type="protein sequence ID" value="MFC0199824.1"/>
    <property type="molecule type" value="Genomic_DNA"/>
</dbReference>
<feature type="chain" id="PRO_5046515790" evidence="3">
    <location>
        <begin position="30"/>
        <end position="602"/>
    </location>
</feature>
<keyword evidence="3" id="KW-0732">Signal</keyword>
<accession>A0ABV6CGH9</accession>
<dbReference type="Proteomes" id="UP001589795">
    <property type="component" value="Unassembled WGS sequence"/>
</dbReference>
<gene>
    <name evidence="4" type="ORF">ACFFIZ_05705</name>
</gene>
<feature type="region of interest" description="Disordered" evidence="2">
    <location>
        <begin position="29"/>
        <end position="48"/>
    </location>
</feature>
<dbReference type="InterPro" id="IPR011990">
    <property type="entry name" value="TPR-like_helical_dom_sf"/>
</dbReference>
<dbReference type="PROSITE" id="PS50005">
    <property type="entry name" value="TPR"/>
    <property type="match status" value="1"/>
</dbReference>
<feature type="compositionally biased region" description="Basic and acidic residues" evidence="2">
    <location>
        <begin position="592"/>
        <end position="602"/>
    </location>
</feature>
<evidence type="ECO:0000256" key="2">
    <source>
        <dbReference type="SAM" id="MobiDB-lite"/>
    </source>
</evidence>